<dbReference type="EMBL" id="PIPQ01000003">
    <property type="protein sequence ID" value="RUO40458.1"/>
    <property type="molecule type" value="Genomic_DNA"/>
</dbReference>
<protein>
    <submittedName>
        <fullName evidence="2">Uncharacterized protein</fullName>
    </submittedName>
</protein>
<keyword evidence="1" id="KW-0812">Transmembrane</keyword>
<keyword evidence="1" id="KW-1133">Transmembrane helix</keyword>
<dbReference type="AlphaFoldDB" id="A0A432X1X8"/>
<reference evidence="2 3" key="1">
    <citation type="journal article" date="2011" name="Front. Microbiol.">
        <title>Genomic signatures of strain selection and enhancement in Bacillus atrophaeus var. globigii, a historical biowarfare simulant.</title>
        <authorList>
            <person name="Gibbons H.S."/>
            <person name="Broomall S.M."/>
            <person name="McNew L.A."/>
            <person name="Daligault H."/>
            <person name="Chapman C."/>
            <person name="Bruce D."/>
            <person name="Karavis M."/>
            <person name="Krepps M."/>
            <person name="McGregor P.A."/>
            <person name="Hong C."/>
            <person name="Park K.H."/>
            <person name="Akmal A."/>
            <person name="Feldman A."/>
            <person name="Lin J.S."/>
            <person name="Chang W.E."/>
            <person name="Higgs B.W."/>
            <person name="Demirev P."/>
            <person name="Lindquist J."/>
            <person name="Liem A."/>
            <person name="Fochler E."/>
            <person name="Read T.D."/>
            <person name="Tapia R."/>
            <person name="Johnson S."/>
            <person name="Bishop-Lilly K.A."/>
            <person name="Detter C."/>
            <person name="Han C."/>
            <person name="Sozhamannan S."/>
            <person name="Rosenzweig C.N."/>
            <person name="Skowronski E.W."/>
        </authorList>
    </citation>
    <scope>NUCLEOTIDE SEQUENCE [LARGE SCALE GENOMIC DNA]</scope>
    <source>
        <strain evidence="2 3">AIT1</strain>
    </source>
</reference>
<evidence type="ECO:0000313" key="2">
    <source>
        <dbReference type="EMBL" id="RUO40458.1"/>
    </source>
</evidence>
<evidence type="ECO:0000256" key="1">
    <source>
        <dbReference type="SAM" id="Phobius"/>
    </source>
</evidence>
<gene>
    <name evidence="2" type="ORF">CWE15_06785</name>
</gene>
<dbReference type="RefSeq" id="WP_126757334.1">
    <property type="nucleotide sequence ID" value="NZ_PIPQ01000003.1"/>
</dbReference>
<feature type="transmembrane region" description="Helical" evidence="1">
    <location>
        <begin position="7"/>
        <end position="30"/>
    </location>
</feature>
<name>A0A432X1X8_9GAMM</name>
<keyword evidence="3" id="KW-1185">Reference proteome</keyword>
<sequence>MAKANKLLMAANSAMVFTLLCFLVAAYLAWIQGDALPLRTVAIMHMLQIVFAGLFKLSYVLRLIAQDELGLALR</sequence>
<comment type="caution">
    <text evidence="2">The sequence shown here is derived from an EMBL/GenBank/DDBJ whole genome shotgun (WGS) entry which is preliminary data.</text>
</comment>
<keyword evidence="1" id="KW-0472">Membrane</keyword>
<accession>A0A432X1X8</accession>
<dbReference type="OrthoDB" id="6305308at2"/>
<feature type="transmembrane region" description="Helical" evidence="1">
    <location>
        <begin position="42"/>
        <end position="65"/>
    </location>
</feature>
<dbReference type="Proteomes" id="UP000286976">
    <property type="component" value="Unassembled WGS sequence"/>
</dbReference>
<proteinExistence type="predicted"/>
<organism evidence="2 3">
    <name type="scientific">Aliidiomarina taiwanensis</name>
    <dbReference type="NCBI Taxonomy" id="946228"/>
    <lineage>
        <taxon>Bacteria</taxon>
        <taxon>Pseudomonadati</taxon>
        <taxon>Pseudomonadota</taxon>
        <taxon>Gammaproteobacteria</taxon>
        <taxon>Alteromonadales</taxon>
        <taxon>Idiomarinaceae</taxon>
        <taxon>Aliidiomarina</taxon>
    </lineage>
</organism>
<evidence type="ECO:0000313" key="3">
    <source>
        <dbReference type="Proteomes" id="UP000286976"/>
    </source>
</evidence>